<dbReference type="PANTHER" id="PTHR42791">
    <property type="entry name" value="GNAT FAMILY ACETYLTRANSFERASE"/>
    <property type="match status" value="1"/>
</dbReference>
<dbReference type="Pfam" id="PF13508">
    <property type="entry name" value="Acetyltransf_7"/>
    <property type="match status" value="1"/>
</dbReference>
<proteinExistence type="predicted"/>
<dbReference type="RefSeq" id="WP_203779221.1">
    <property type="nucleotide sequence ID" value="NZ_BOMV01000006.1"/>
</dbReference>
<feature type="domain" description="N-acetyltransferase" evidence="1">
    <location>
        <begin position="8"/>
        <end position="203"/>
    </location>
</feature>
<dbReference type="PANTHER" id="PTHR42791:SF1">
    <property type="entry name" value="N-ACETYLTRANSFERASE DOMAIN-CONTAINING PROTEIN"/>
    <property type="match status" value="1"/>
</dbReference>
<dbReference type="CDD" id="cd04301">
    <property type="entry name" value="NAT_SF"/>
    <property type="match status" value="1"/>
</dbReference>
<evidence type="ECO:0000259" key="1">
    <source>
        <dbReference type="PROSITE" id="PS51186"/>
    </source>
</evidence>
<dbReference type="GO" id="GO:0016747">
    <property type="term" value="F:acyltransferase activity, transferring groups other than amino-acyl groups"/>
    <property type="evidence" value="ECO:0007669"/>
    <property type="project" value="InterPro"/>
</dbReference>
<dbReference type="SUPFAM" id="SSF55729">
    <property type="entry name" value="Acyl-CoA N-acyltransferases (Nat)"/>
    <property type="match status" value="1"/>
</dbReference>
<sequence length="204" mass="22812">MTYAIQELVIRNVAPVDTGEITDLVAAAMSDGPVARWLQPDPAIRHRQSTDYFAIFTEHAVRHGEVYATAEGDTGRLTGVALWFPFTAVIPPPVDYERRLKEIAGDAFDRACQLDAALEAEHPLEPHHYLAFLAVRPDLQGRGLGSALLDRHHARLDAAGLPAYLEANDPRNRDLYLRHGYRVRSVIELPDGPPLWSMWRSPMT</sequence>
<accession>A0A919JYF2</accession>
<dbReference type="Proteomes" id="UP000636960">
    <property type="component" value="Unassembled WGS sequence"/>
</dbReference>
<evidence type="ECO:0000313" key="3">
    <source>
        <dbReference type="Proteomes" id="UP000636960"/>
    </source>
</evidence>
<organism evidence="2 3">
    <name type="scientific">Paractinoplanes rishiriensis</name>
    <dbReference type="NCBI Taxonomy" id="1050105"/>
    <lineage>
        <taxon>Bacteria</taxon>
        <taxon>Bacillati</taxon>
        <taxon>Actinomycetota</taxon>
        <taxon>Actinomycetes</taxon>
        <taxon>Micromonosporales</taxon>
        <taxon>Micromonosporaceae</taxon>
        <taxon>Paractinoplanes</taxon>
    </lineage>
</organism>
<dbReference type="InterPro" id="IPR052523">
    <property type="entry name" value="Trichothecene_AcTrans"/>
</dbReference>
<protein>
    <submittedName>
        <fullName evidence="2">GCN5-like N-acetyltransferase</fullName>
    </submittedName>
</protein>
<dbReference type="PROSITE" id="PS51186">
    <property type="entry name" value="GNAT"/>
    <property type="match status" value="1"/>
</dbReference>
<dbReference type="Gene3D" id="3.40.630.30">
    <property type="match status" value="1"/>
</dbReference>
<evidence type="ECO:0000313" key="2">
    <source>
        <dbReference type="EMBL" id="GIE93251.1"/>
    </source>
</evidence>
<comment type="caution">
    <text evidence="2">The sequence shown here is derived from an EMBL/GenBank/DDBJ whole genome shotgun (WGS) entry which is preliminary data.</text>
</comment>
<dbReference type="InterPro" id="IPR000182">
    <property type="entry name" value="GNAT_dom"/>
</dbReference>
<keyword evidence="3" id="KW-1185">Reference proteome</keyword>
<name>A0A919JYF2_9ACTN</name>
<dbReference type="InterPro" id="IPR016181">
    <property type="entry name" value="Acyl_CoA_acyltransferase"/>
</dbReference>
<reference evidence="2" key="1">
    <citation type="submission" date="2021-01" db="EMBL/GenBank/DDBJ databases">
        <title>Whole genome shotgun sequence of Actinoplanes rishiriensis NBRC 108556.</title>
        <authorList>
            <person name="Komaki H."/>
            <person name="Tamura T."/>
        </authorList>
    </citation>
    <scope>NUCLEOTIDE SEQUENCE</scope>
    <source>
        <strain evidence="2">NBRC 108556</strain>
    </source>
</reference>
<dbReference type="AlphaFoldDB" id="A0A919JYF2"/>
<gene>
    <name evidence="2" type="ORF">Ari01nite_07160</name>
</gene>
<dbReference type="EMBL" id="BOMV01000006">
    <property type="protein sequence ID" value="GIE93251.1"/>
    <property type="molecule type" value="Genomic_DNA"/>
</dbReference>